<dbReference type="InterPro" id="IPR048641">
    <property type="entry name" value="RlmN_N"/>
</dbReference>
<feature type="domain" description="Radical SAM core" evidence="15">
    <location>
        <begin position="117"/>
        <end position="357"/>
    </location>
</feature>
<dbReference type="PIRSF" id="PIRSF006004">
    <property type="entry name" value="CHP00048"/>
    <property type="match status" value="1"/>
</dbReference>
<dbReference type="InterPro" id="IPR040072">
    <property type="entry name" value="Methyltransferase_A"/>
</dbReference>
<dbReference type="STRING" id="555778.Hneap_2191"/>
<dbReference type="InterPro" id="IPR027492">
    <property type="entry name" value="RNA_MTrfase_RlmN"/>
</dbReference>
<evidence type="ECO:0000259" key="15">
    <source>
        <dbReference type="PROSITE" id="PS51918"/>
    </source>
</evidence>
<dbReference type="InterPro" id="IPR058240">
    <property type="entry name" value="rSAM_sf"/>
</dbReference>
<evidence type="ECO:0000256" key="4">
    <source>
        <dbReference type="ARBA" id="ARBA00022490"/>
    </source>
</evidence>
<feature type="binding site" evidence="14">
    <location>
        <begin position="184"/>
        <end position="185"/>
    </location>
    <ligand>
        <name>S-adenosyl-L-methionine</name>
        <dbReference type="ChEBI" id="CHEBI:59789"/>
    </ligand>
</feature>
<keyword evidence="4 14" id="KW-0963">Cytoplasm</keyword>
<dbReference type="PANTHER" id="PTHR30544">
    <property type="entry name" value="23S RRNA METHYLTRANSFERASE"/>
    <property type="match status" value="1"/>
</dbReference>
<dbReference type="SFLD" id="SFLDS00029">
    <property type="entry name" value="Radical_SAM"/>
    <property type="match status" value="1"/>
</dbReference>
<dbReference type="InterPro" id="IPR007197">
    <property type="entry name" value="rSAM"/>
</dbReference>
<keyword evidence="7 14" id="KW-0808">Transferase</keyword>
<comment type="subcellular location">
    <subcellularLocation>
        <location evidence="1 14">Cytoplasm</location>
    </subcellularLocation>
</comment>
<feature type="binding site" evidence="14">
    <location>
        <begin position="238"/>
        <end position="240"/>
    </location>
    <ligand>
        <name>S-adenosyl-L-methionine</name>
        <dbReference type="ChEBI" id="CHEBI:59789"/>
    </ligand>
</feature>
<dbReference type="KEGG" id="hna:Hneap_2191"/>
<dbReference type="Pfam" id="PF21016">
    <property type="entry name" value="RlmN_N"/>
    <property type="match status" value="1"/>
</dbReference>
<feature type="binding site" evidence="14">
    <location>
        <position position="216"/>
    </location>
    <ligand>
        <name>S-adenosyl-L-methionine</name>
        <dbReference type="ChEBI" id="CHEBI:59789"/>
    </ligand>
</feature>
<evidence type="ECO:0000256" key="12">
    <source>
        <dbReference type="ARBA" id="ARBA00023014"/>
    </source>
</evidence>
<evidence type="ECO:0000256" key="1">
    <source>
        <dbReference type="ARBA" id="ARBA00004496"/>
    </source>
</evidence>
<dbReference type="AlphaFoldDB" id="D0KWA4"/>
<dbReference type="InterPro" id="IPR004383">
    <property type="entry name" value="rRNA_lsu_MTrfase_RlmN/Cfr"/>
</dbReference>
<dbReference type="eggNOG" id="COG0820">
    <property type="taxonomic scope" value="Bacteria"/>
</dbReference>
<dbReference type="HOGENOM" id="CLU_029101_2_0_6"/>
<dbReference type="SUPFAM" id="SSF102114">
    <property type="entry name" value="Radical SAM enzymes"/>
    <property type="match status" value="1"/>
</dbReference>
<feature type="binding site" evidence="14">
    <location>
        <position position="317"/>
    </location>
    <ligand>
        <name>S-adenosyl-L-methionine</name>
        <dbReference type="ChEBI" id="CHEBI:59789"/>
    </ligand>
</feature>
<dbReference type="PROSITE" id="PS51918">
    <property type="entry name" value="RADICAL_SAM"/>
    <property type="match status" value="1"/>
</dbReference>
<dbReference type="InterPro" id="IPR013785">
    <property type="entry name" value="Aldolase_TIM"/>
</dbReference>
<dbReference type="GO" id="GO:0002935">
    <property type="term" value="F:tRNA (adenine(37)-C2)-methyltransferase activity"/>
    <property type="evidence" value="ECO:0007669"/>
    <property type="project" value="UniProtKB-UniRule"/>
</dbReference>
<evidence type="ECO:0000256" key="6">
    <source>
        <dbReference type="ARBA" id="ARBA00022603"/>
    </source>
</evidence>
<comment type="caution">
    <text evidence="14">Lacks conserved residue(s) required for the propagation of feature annotation.</text>
</comment>
<keyword evidence="17" id="KW-1185">Reference proteome</keyword>
<comment type="miscellaneous">
    <text evidence="14">Reaction proceeds by a ping-pong mechanism involving intermediate methylation of a conserved cysteine residue.</text>
</comment>
<dbReference type="FunFam" id="1.10.150.530:FF:000003">
    <property type="entry name" value="Dual-specificity RNA methyltransferase RlmN"/>
    <property type="match status" value="1"/>
</dbReference>
<dbReference type="PANTHER" id="PTHR30544:SF5">
    <property type="entry name" value="RADICAL SAM CORE DOMAIN-CONTAINING PROTEIN"/>
    <property type="match status" value="1"/>
</dbReference>
<dbReference type="Pfam" id="PF04055">
    <property type="entry name" value="Radical_SAM"/>
    <property type="match status" value="1"/>
</dbReference>
<dbReference type="SFLD" id="SFLDG01062">
    <property type="entry name" value="methyltransferase_(Class_A)"/>
    <property type="match status" value="1"/>
</dbReference>
<keyword evidence="9 14" id="KW-0819">tRNA processing</keyword>
<comment type="function">
    <text evidence="14">Specifically methylates position 2 of adenine 2503 in 23S rRNA and position 2 of adenine 37 in tRNAs. m2A2503 modification seems to play a crucial role in the proofreading step occurring at the peptidyl transferase center and thus would serve to optimize ribosomal fidelity.</text>
</comment>
<evidence type="ECO:0000256" key="8">
    <source>
        <dbReference type="ARBA" id="ARBA00022691"/>
    </source>
</evidence>
<feature type="binding site" evidence="14">
    <location>
        <position position="135"/>
    </location>
    <ligand>
        <name>[4Fe-4S] cluster</name>
        <dbReference type="ChEBI" id="CHEBI:49883"/>
        <note>4Fe-4S-S-AdoMet</note>
    </ligand>
</feature>
<evidence type="ECO:0000256" key="2">
    <source>
        <dbReference type="ARBA" id="ARBA00007544"/>
    </source>
</evidence>
<dbReference type="GO" id="GO:0070475">
    <property type="term" value="P:rRNA base methylation"/>
    <property type="evidence" value="ECO:0007669"/>
    <property type="project" value="UniProtKB-UniRule"/>
</dbReference>
<dbReference type="FunFam" id="3.20.20.70:FF:000008">
    <property type="entry name" value="Dual-specificity RNA methyltransferase RlmN"/>
    <property type="match status" value="1"/>
</dbReference>
<evidence type="ECO:0000313" key="17">
    <source>
        <dbReference type="Proteomes" id="UP000009102"/>
    </source>
</evidence>
<protein>
    <recommendedName>
        <fullName evidence="14">Dual-specificity RNA methyltransferase RlmN</fullName>
        <ecNumber evidence="14">2.1.1.192</ecNumber>
    </recommendedName>
    <alternativeName>
        <fullName evidence="14">23S rRNA (adenine(2503)-C(2))-methyltransferase</fullName>
    </alternativeName>
    <alternativeName>
        <fullName evidence="14">23S rRNA m2A2503 methyltransferase</fullName>
    </alternativeName>
    <alternativeName>
        <fullName evidence="14">Ribosomal RNA large subunit methyltransferase N</fullName>
    </alternativeName>
    <alternativeName>
        <fullName evidence="14">tRNA (adenine(37)-C(2))-methyltransferase</fullName>
    </alternativeName>
    <alternativeName>
        <fullName evidence="14">tRNA m2A37 methyltransferase</fullName>
    </alternativeName>
</protein>
<sequence>MSTIPTSTDLNATAAKPDRGNKINLLGLTPQQLKDWFVELGEKPFRATQLLKWVHQRRVDSFDDMTDLAKSLRDKLRDLACIRAPAIRLDQQSSDGTRKFLLELDGGGSVEMVYIPEDDRATLCISSQVGCSLACTFCSTGRQGFNRNLTTAEIVGQLWLAERMIDRAVNHNRAISNVVFMGMGEPLLNFESVVDAATIMLDDNAYGLSRRRVTISTSGIIPAIDRLAERLPVALAISLHAPNDALRDVLVPINQKYPLDDLMAACDRYAKVVPHGAIIYEYVMLEGVNDEPVHAEEMIRLLAPRKDAVKVNLIPFNPFPSSGYKRSSRNRIERFRATLKAAGINTVPRKTRGDDIDAACGQLVGEFEDKARRQERLAHMGLEQIRVTSENH</sequence>
<dbReference type="GO" id="GO:0000049">
    <property type="term" value="F:tRNA binding"/>
    <property type="evidence" value="ECO:0007669"/>
    <property type="project" value="UniProtKB-UniRule"/>
</dbReference>
<keyword evidence="6 14" id="KW-0489">Methyltransferase</keyword>
<dbReference type="GO" id="GO:0019843">
    <property type="term" value="F:rRNA binding"/>
    <property type="evidence" value="ECO:0007669"/>
    <property type="project" value="UniProtKB-UniRule"/>
</dbReference>
<evidence type="ECO:0000313" key="16">
    <source>
        <dbReference type="EMBL" id="ACX97007.1"/>
    </source>
</evidence>
<keyword evidence="8 14" id="KW-0949">S-adenosyl-L-methionine</keyword>
<dbReference type="HAMAP" id="MF_01849">
    <property type="entry name" value="RNA_methyltr_RlmN"/>
    <property type="match status" value="1"/>
</dbReference>
<dbReference type="Gene3D" id="1.10.150.530">
    <property type="match status" value="1"/>
</dbReference>
<evidence type="ECO:0000256" key="14">
    <source>
        <dbReference type="HAMAP-Rule" id="MF_01849"/>
    </source>
</evidence>
<dbReference type="EMBL" id="CP001801">
    <property type="protein sequence ID" value="ACX97007.1"/>
    <property type="molecule type" value="Genomic_DNA"/>
</dbReference>
<dbReference type="CDD" id="cd01335">
    <property type="entry name" value="Radical_SAM"/>
    <property type="match status" value="1"/>
</dbReference>
<evidence type="ECO:0000256" key="10">
    <source>
        <dbReference type="ARBA" id="ARBA00022723"/>
    </source>
</evidence>
<comment type="similarity">
    <text evidence="2 14">Belongs to the radical SAM superfamily. RlmN family.</text>
</comment>
<comment type="catalytic activity">
    <reaction evidence="14">
        <text>adenosine(37) in tRNA + 2 reduced [2Fe-2S]-[ferredoxin] + 2 S-adenosyl-L-methionine = 2-methyladenosine(37) in tRNA + 5'-deoxyadenosine + L-methionine + 2 oxidized [2Fe-2S]-[ferredoxin] + S-adenosyl-L-homocysteine</text>
        <dbReference type="Rhea" id="RHEA:43332"/>
        <dbReference type="Rhea" id="RHEA-COMP:10000"/>
        <dbReference type="Rhea" id="RHEA-COMP:10001"/>
        <dbReference type="Rhea" id="RHEA-COMP:10162"/>
        <dbReference type="Rhea" id="RHEA-COMP:10485"/>
        <dbReference type="ChEBI" id="CHEBI:17319"/>
        <dbReference type="ChEBI" id="CHEBI:33737"/>
        <dbReference type="ChEBI" id="CHEBI:33738"/>
        <dbReference type="ChEBI" id="CHEBI:57844"/>
        <dbReference type="ChEBI" id="CHEBI:57856"/>
        <dbReference type="ChEBI" id="CHEBI:59789"/>
        <dbReference type="ChEBI" id="CHEBI:74411"/>
        <dbReference type="ChEBI" id="CHEBI:74497"/>
        <dbReference type="EC" id="2.1.1.192"/>
    </reaction>
</comment>
<proteinExistence type="inferred from homology"/>
<keyword evidence="5 14" id="KW-0698">rRNA processing</keyword>
<dbReference type="GO" id="GO:0046872">
    <property type="term" value="F:metal ion binding"/>
    <property type="evidence" value="ECO:0007669"/>
    <property type="project" value="UniProtKB-KW"/>
</dbReference>
<feature type="active site" description="Proton acceptor" evidence="14">
    <location>
        <position position="111"/>
    </location>
</feature>
<dbReference type="Proteomes" id="UP000009102">
    <property type="component" value="Chromosome"/>
</dbReference>
<evidence type="ECO:0000256" key="5">
    <source>
        <dbReference type="ARBA" id="ARBA00022552"/>
    </source>
</evidence>
<feature type="active site" description="S-methylcysteine intermediate" evidence="14">
    <location>
        <position position="360"/>
    </location>
</feature>
<name>D0KWA4_HALNC</name>
<keyword evidence="11 14" id="KW-0408">Iron</keyword>
<comment type="catalytic activity">
    <reaction evidence="14">
        <text>adenosine(2503) in 23S rRNA + 2 reduced [2Fe-2S]-[ferredoxin] + 2 S-adenosyl-L-methionine = 2-methyladenosine(2503) in 23S rRNA + 5'-deoxyadenosine + L-methionine + 2 oxidized [2Fe-2S]-[ferredoxin] + S-adenosyl-L-homocysteine</text>
        <dbReference type="Rhea" id="RHEA:42916"/>
        <dbReference type="Rhea" id="RHEA-COMP:10000"/>
        <dbReference type="Rhea" id="RHEA-COMP:10001"/>
        <dbReference type="Rhea" id="RHEA-COMP:10152"/>
        <dbReference type="Rhea" id="RHEA-COMP:10282"/>
        <dbReference type="ChEBI" id="CHEBI:17319"/>
        <dbReference type="ChEBI" id="CHEBI:33737"/>
        <dbReference type="ChEBI" id="CHEBI:33738"/>
        <dbReference type="ChEBI" id="CHEBI:57844"/>
        <dbReference type="ChEBI" id="CHEBI:57856"/>
        <dbReference type="ChEBI" id="CHEBI:59789"/>
        <dbReference type="ChEBI" id="CHEBI:74411"/>
        <dbReference type="ChEBI" id="CHEBI:74497"/>
        <dbReference type="EC" id="2.1.1.192"/>
    </reaction>
</comment>
<evidence type="ECO:0000256" key="11">
    <source>
        <dbReference type="ARBA" id="ARBA00023004"/>
    </source>
</evidence>
<keyword evidence="12 14" id="KW-0411">Iron-sulfur</keyword>
<dbReference type="Gene3D" id="3.20.20.70">
    <property type="entry name" value="Aldolase class I"/>
    <property type="match status" value="1"/>
</dbReference>
<evidence type="ECO:0000256" key="13">
    <source>
        <dbReference type="ARBA" id="ARBA00023157"/>
    </source>
</evidence>
<evidence type="ECO:0000256" key="9">
    <source>
        <dbReference type="ARBA" id="ARBA00022694"/>
    </source>
</evidence>
<dbReference type="GO" id="GO:0051539">
    <property type="term" value="F:4 iron, 4 sulfur cluster binding"/>
    <property type="evidence" value="ECO:0007669"/>
    <property type="project" value="UniProtKB-UniRule"/>
</dbReference>
<organism evidence="16 17">
    <name type="scientific">Halothiobacillus neapolitanus (strain ATCC 23641 / DSM 15147 / CIP 104769 / NCIMB 8539 / c2)</name>
    <name type="common">Thiobacillus neapolitanus</name>
    <dbReference type="NCBI Taxonomy" id="555778"/>
    <lineage>
        <taxon>Bacteria</taxon>
        <taxon>Pseudomonadati</taxon>
        <taxon>Pseudomonadota</taxon>
        <taxon>Gammaproteobacteria</taxon>
        <taxon>Chromatiales</taxon>
        <taxon>Halothiobacillaceae</taxon>
        <taxon>Halothiobacillus</taxon>
    </lineage>
</organism>
<evidence type="ECO:0000256" key="7">
    <source>
        <dbReference type="ARBA" id="ARBA00022679"/>
    </source>
</evidence>
<keyword evidence="10 14" id="KW-0479">Metal-binding</keyword>
<dbReference type="SFLD" id="SFLDF00275">
    <property type="entry name" value="adenosine_C2_methyltransferase"/>
    <property type="match status" value="1"/>
</dbReference>
<keyword evidence="3 14" id="KW-0004">4Fe-4S</keyword>
<dbReference type="GO" id="GO:0030488">
    <property type="term" value="P:tRNA methylation"/>
    <property type="evidence" value="ECO:0007669"/>
    <property type="project" value="UniProtKB-UniRule"/>
</dbReference>
<dbReference type="GO" id="GO:0070040">
    <property type="term" value="F:rRNA (adenine(2503)-C2-)-methyltransferase activity"/>
    <property type="evidence" value="ECO:0007669"/>
    <property type="project" value="UniProtKB-UniRule"/>
</dbReference>
<dbReference type="NCBIfam" id="TIGR00048">
    <property type="entry name" value="rRNA_mod_RlmN"/>
    <property type="match status" value="1"/>
</dbReference>
<accession>D0KWA4</accession>
<dbReference type="GO" id="GO:0005737">
    <property type="term" value="C:cytoplasm"/>
    <property type="evidence" value="ECO:0007669"/>
    <property type="project" value="UniProtKB-SubCell"/>
</dbReference>
<feature type="binding site" evidence="14">
    <location>
        <position position="131"/>
    </location>
    <ligand>
        <name>[4Fe-4S] cluster</name>
        <dbReference type="ChEBI" id="CHEBI:49883"/>
        <note>4Fe-4S-S-AdoMet</note>
    </ligand>
</feature>
<feature type="binding site" evidence="14">
    <location>
        <position position="138"/>
    </location>
    <ligand>
        <name>[4Fe-4S] cluster</name>
        <dbReference type="ChEBI" id="CHEBI:49883"/>
        <note>4Fe-4S-S-AdoMet</note>
    </ligand>
</feature>
<gene>
    <name evidence="14" type="primary">rlmN</name>
    <name evidence="16" type="ordered locus">Hneap_2191</name>
</gene>
<keyword evidence="13 14" id="KW-1015">Disulfide bond</keyword>
<reference evidence="16 17" key="1">
    <citation type="submission" date="2009-10" db="EMBL/GenBank/DDBJ databases">
        <title>Complete sequence of Halothiobacillus neapolitanus c2.</title>
        <authorList>
            <consortium name="US DOE Joint Genome Institute"/>
            <person name="Lucas S."/>
            <person name="Copeland A."/>
            <person name="Lapidus A."/>
            <person name="Glavina del Rio T."/>
            <person name="Tice H."/>
            <person name="Bruce D."/>
            <person name="Goodwin L."/>
            <person name="Pitluck S."/>
            <person name="Davenport K."/>
            <person name="Brettin T."/>
            <person name="Detter J.C."/>
            <person name="Han C."/>
            <person name="Tapia R."/>
            <person name="Larimer F."/>
            <person name="Land M."/>
            <person name="Hauser L."/>
            <person name="Kyrpides N."/>
            <person name="Mikhailova N."/>
            <person name="Kerfeld C."/>
            <person name="Cannon G."/>
            <person name="Heinhort S."/>
        </authorList>
    </citation>
    <scope>NUCLEOTIDE SEQUENCE [LARGE SCALE GENOMIC DNA]</scope>
    <source>
        <strain evidence="17">ATCC 23641 / c2</strain>
    </source>
</reference>
<comment type="cofactor">
    <cofactor evidence="14">
        <name>[4Fe-4S] cluster</name>
        <dbReference type="ChEBI" id="CHEBI:49883"/>
    </cofactor>
    <text evidence="14">Binds 1 [4Fe-4S] cluster. The cluster is coordinated with 3 cysteines and an exchangeable S-adenosyl-L-methionine.</text>
</comment>
<evidence type="ECO:0000256" key="3">
    <source>
        <dbReference type="ARBA" id="ARBA00022485"/>
    </source>
</evidence>
<dbReference type="EC" id="2.1.1.192" evidence="14"/>